<accession>A0A857JD14</accession>
<dbReference type="FunFam" id="3.40.50.720:FF:000213">
    <property type="entry name" value="Putative 2-hydroxyacid dehydrogenase"/>
    <property type="match status" value="1"/>
</dbReference>
<sequence length="323" mass="33925">MTRKTRLLQIARLPLPALNTELASSYEAVNLAEQADPAAYLAEHGAGFEAVVTSAAIGLKASVIAALPKLKVVSSFGVGFDALDIAALQARGIPVGYTPGVLNECVADLAFALLMDVSRGIATSDRFVRRGDWSRGGFPLQTRVSGKRIGIVGMGRIGQAVAERAAGFRMEVAYSNRKPVAGSPLRYFDSPLALAGWADYLVLTVAGGADTRHLIDAAVLEALGPKGFLINVARGTVVDEAALVDALAHQRIAGAGLDVFEKEPGVPEALFALDNVVLTPHTASATWETRRAMADLVLDNLRAFFDEGRVQVAVPGTQLPAAA</sequence>
<dbReference type="EMBL" id="CP047650">
    <property type="protein sequence ID" value="QHJ00566.1"/>
    <property type="molecule type" value="Genomic_DNA"/>
</dbReference>
<reference evidence="7 8" key="1">
    <citation type="submission" date="2020-01" db="EMBL/GenBank/DDBJ databases">
        <title>Genome sequencing of strain KACC 21265.</title>
        <authorList>
            <person name="Heo J."/>
            <person name="Kim S.-J."/>
            <person name="Kim J.-S."/>
            <person name="Hong S.-B."/>
            <person name="Kwon S.-W."/>
        </authorList>
    </citation>
    <scope>NUCLEOTIDE SEQUENCE [LARGE SCALE GENOMIC DNA]</scope>
    <source>
        <strain evidence="7 8">KACC 21265</strain>
    </source>
</reference>
<dbReference type="InterPro" id="IPR050223">
    <property type="entry name" value="D-isomer_2-hydroxyacid_DH"/>
</dbReference>
<dbReference type="AlphaFoldDB" id="A0A857JD14"/>
<dbReference type="Pfam" id="PF00389">
    <property type="entry name" value="2-Hacid_dh"/>
    <property type="match status" value="1"/>
</dbReference>
<evidence type="ECO:0000313" key="8">
    <source>
        <dbReference type="Proteomes" id="UP000464787"/>
    </source>
</evidence>
<dbReference type="GO" id="GO:0016618">
    <property type="term" value="F:hydroxypyruvate reductase [NAD(P)H] activity"/>
    <property type="evidence" value="ECO:0007669"/>
    <property type="project" value="TreeGrafter"/>
</dbReference>
<keyword evidence="3" id="KW-0520">NAD</keyword>
<dbReference type="SUPFAM" id="SSF52283">
    <property type="entry name" value="Formate/glycerate dehydrogenase catalytic domain-like"/>
    <property type="match status" value="1"/>
</dbReference>
<evidence type="ECO:0000256" key="1">
    <source>
        <dbReference type="ARBA" id="ARBA00022857"/>
    </source>
</evidence>
<evidence type="ECO:0000259" key="5">
    <source>
        <dbReference type="Pfam" id="PF00389"/>
    </source>
</evidence>
<keyword evidence="1" id="KW-0521">NADP</keyword>
<evidence type="ECO:0000256" key="2">
    <source>
        <dbReference type="ARBA" id="ARBA00023002"/>
    </source>
</evidence>
<dbReference type="PANTHER" id="PTHR10996">
    <property type="entry name" value="2-HYDROXYACID DEHYDROGENASE-RELATED"/>
    <property type="match status" value="1"/>
</dbReference>
<dbReference type="Gene3D" id="3.40.50.720">
    <property type="entry name" value="NAD(P)-binding Rossmann-like Domain"/>
    <property type="match status" value="2"/>
</dbReference>
<evidence type="ECO:0000259" key="6">
    <source>
        <dbReference type="Pfam" id="PF02826"/>
    </source>
</evidence>
<gene>
    <name evidence="7" type="ORF">GT347_22845</name>
</gene>
<dbReference type="InterPro" id="IPR006139">
    <property type="entry name" value="D-isomer_2_OHA_DH_cat_dom"/>
</dbReference>
<dbReference type="GO" id="GO:0030267">
    <property type="term" value="F:glyoxylate reductase (NADPH) activity"/>
    <property type="evidence" value="ECO:0007669"/>
    <property type="project" value="TreeGrafter"/>
</dbReference>
<feature type="domain" description="D-isomer specific 2-hydroxyacid dehydrogenase NAD-binding" evidence="6">
    <location>
        <begin position="111"/>
        <end position="283"/>
    </location>
</feature>
<proteinExistence type="inferred from homology"/>
<dbReference type="Proteomes" id="UP000464787">
    <property type="component" value="Chromosome"/>
</dbReference>
<dbReference type="SUPFAM" id="SSF51735">
    <property type="entry name" value="NAD(P)-binding Rossmann-fold domains"/>
    <property type="match status" value="1"/>
</dbReference>
<dbReference type="PANTHER" id="PTHR10996:SF178">
    <property type="entry name" value="2-HYDROXYACID DEHYDROGENASE YGL185C-RELATED"/>
    <property type="match status" value="1"/>
</dbReference>
<comment type="similarity">
    <text evidence="4">Belongs to the D-isomer specific 2-hydroxyacid dehydrogenase family.</text>
</comment>
<evidence type="ECO:0000313" key="7">
    <source>
        <dbReference type="EMBL" id="QHJ00566.1"/>
    </source>
</evidence>
<dbReference type="CDD" id="cd12156">
    <property type="entry name" value="HPPR"/>
    <property type="match status" value="1"/>
</dbReference>
<keyword evidence="8" id="KW-1185">Reference proteome</keyword>
<keyword evidence="2 4" id="KW-0560">Oxidoreductase</keyword>
<dbReference type="InterPro" id="IPR036291">
    <property type="entry name" value="NAD(P)-bd_dom_sf"/>
</dbReference>
<evidence type="ECO:0000256" key="3">
    <source>
        <dbReference type="ARBA" id="ARBA00023027"/>
    </source>
</evidence>
<organism evidence="7 8">
    <name type="scientific">Xylophilus rhododendri</name>
    <dbReference type="NCBI Taxonomy" id="2697032"/>
    <lineage>
        <taxon>Bacteria</taxon>
        <taxon>Pseudomonadati</taxon>
        <taxon>Pseudomonadota</taxon>
        <taxon>Betaproteobacteria</taxon>
        <taxon>Burkholderiales</taxon>
        <taxon>Xylophilus</taxon>
    </lineage>
</organism>
<name>A0A857JD14_9BURK</name>
<dbReference type="KEGG" id="xyk:GT347_22845"/>
<dbReference type="GO" id="GO:0005829">
    <property type="term" value="C:cytosol"/>
    <property type="evidence" value="ECO:0007669"/>
    <property type="project" value="TreeGrafter"/>
</dbReference>
<dbReference type="Pfam" id="PF02826">
    <property type="entry name" value="2-Hacid_dh_C"/>
    <property type="match status" value="1"/>
</dbReference>
<dbReference type="InterPro" id="IPR006140">
    <property type="entry name" value="D-isomer_DH_NAD-bd"/>
</dbReference>
<evidence type="ECO:0000256" key="4">
    <source>
        <dbReference type="RuleBase" id="RU003719"/>
    </source>
</evidence>
<dbReference type="GO" id="GO:0051287">
    <property type="term" value="F:NAD binding"/>
    <property type="evidence" value="ECO:0007669"/>
    <property type="project" value="InterPro"/>
</dbReference>
<feature type="domain" description="D-isomer specific 2-hydroxyacid dehydrogenase catalytic" evidence="5">
    <location>
        <begin position="33"/>
        <end position="314"/>
    </location>
</feature>
<dbReference type="RefSeq" id="WP_160554376.1">
    <property type="nucleotide sequence ID" value="NZ_CP047650.1"/>
</dbReference>
<protein>
    <submittedName>
        <fullName evidence="7">2-hydroxyacid dehydrogenase</fullName>
    </submittedName>
</protein>